<dbReference type="Proteomes" id="UP000703661">
    <property type="component" value="Unassembled WGS sequence"/>
</dbReference>
<keyword evidence="7" id="KW-1185">Reference proteome</keyword>
<accession>A0A9P6SSX7</accession>
<evidence type="ECO:0000256" key="2">
    <source>
        <dbReference type="ARBA" id="ARBA00022692"/>
    </source>
</evidence>
<dbReference type="Pfam" id="PF03619">
    <property type="entry name" value="Solute_trans_a"/>
    <property type="match status" value="1"/>
</dbReference>
<gene>
    <name evidence="6" type="ORF">BGZ80_006782</name>
</gene>
<evidence type="ECO:0000256" key="1">
    <source>
        <dbReference type="ARBA" id="ARBA00004141"/>
    </source>
</evidence>
<evidence type="ECO:0000256" key="3">
    <source>
        <dbReference type="ARBA" id="ARBA00022989"/>
    </source>
</evidence>
<evidence type="ECO:0000256" key="5">
    <source>
        <dbReference type="SAM" id="MobiDB-lite"/>
    </source>
</evidence>
<organism evidence="6 7">
    <name type="scientific">Entomortierella chlamydospora</name>
    <dbReference type="NCBI Taxonomy" id="101097"/>
    <lineage>
        <taxon>Eukaryota</taxon>
        <taxon>Fungi</taxon>
        <taxon>Fungi incertae sedis</taxon>
        <taxon>Mucoromycota</taxon>
        <taxon>Mortierellomycotina</taxon>
        <taxon>Mortierellomycetes</taxon>
        <taxon>Mortierellales</taxon>
        <taxon>Mortierellaceae</taxon>
        <taxon>Entomortierella</taxon>
    </lineage>
</organism>
<feature type="compositionally biased region" description="Low complexity" evidence="5">
    <location>
        <begin position="139"/>
        <end position="180"/>
    </location>
</feature>
<keyword evidence="4" id="KW-0472">Membrane</keyword>
<evidence type="ECO:0000313" key="7">
    <source>
        <dbReference type="Proteomes" id="UP000703661"/>
    </source>
</evidence>
<dbReference type="AlphaFoldDB" id="A0A9P6SSX7"/>
<keyword evidence="3" id="KW-1133">Transmembrane helix</keyword>
<dbReference type="EMBL" id="JAAAID010003368">
    <property type="protein sequence ID" value="KAF9998437.1"/>
    <property type="molecule type" value="Genomic_DNA"/>
</dbReference>
<dbReference type="GO" id="GO:0016020">
    <property type="term" value="C:membrane"/>
    <property type="evidence" value="ECO:0007669"/>
    <property type="project" value="UniProtKB-SubCell"/>
</dbReference>
<comment type="caution">
    <text evidence="6">The sequence shown here is derived from an EMBL/GenBank/DDBJ whole genome shotgun (WGS) entry which is preliminary data.</text>
</comment>
<protein>
    <submittedName>
        <fullName evidence="6">Uncharacterized protein</fullName>
    </submittedName>
</protein>
<keyword evidence="2" id="KW-0812">Transmembrane</keyword>
<sequence length="180" mass="19984">IGISALLICVEMVIFAILHVYSFSYTPYVTGKETPVSKSLRDGFNPMDIVYEIGWACKDIVCILTGKPLPVREGHLSGVVKRANTIRAGNRVAGGRNKEGSSAAATGDKASLDDTSLESGKILQEPLLNHVNGQPQEAYQMSQPPYSSAQQQQWQQQQPQPSHIQPQQYYQQQQQQQRQK</sequence>
<dbReference type="InterPro" id="IPR005178">
    <property type="entry name" value="Ostalpha/TMEM184C"/>
</dbReference>
<feature type="region of interest" description="Disordered" evidence="5">
    <location>
        <begin position="91"/>
        <end position="115"/>
    </location>
</feature>
<comment type="subcellular location">
    <subcellularLocation>
        <location evidence="1">Membrane</location>
        <topology evidence="1">Multi-pass membrane protein</topology>
    </subcellularLocation>
</comment>
<feature type="region of interest" description="Disordered" evidence="5">
    <location>
        <begin position="130"/>
        <end position="180"/>
    </location>
</feature>
<evidence type="ECO:0000256" key="4">
    <source>
        <dbReference type="ARBA" id="ARBA00023136"/>
    </source>
</evidence>
<evidence type="ECO:0000313" key="6">
    <source>
        <dbReference type="EMBL" id="KAF9998437.1"/>
    </source>
</evidence>
<proteinExistence type="predicted"/>
<reference evidence="6" key="1">
    <citation type="journal article" date="2020" name="Fungal Divers.">
        <title>Resolving the Mortierellaceae phylogeny through synthesis of multi-gene phylogenetics and phylogenomics.</title>
        <authorList>
            <person name="Vandepol N."/>
            <person name="Liber J."/>
            <person name="Desiro A."/>
            <person name="Na H."/>
            <person name="Kennedy M."/>
            <person name="Barry K."/>
            <person name="Grigoriev I.V."/>
            <person name="Miller A.N."/>
            <person name="O'Donnell K."/>
            <person name="Stajich J.E."/>
            <person name="Bonito G."/>
        </authorList>
    </citation>
    <scope>NUCLEOTIDE SEQUENCE</scope>
    <source>
        <strain evidence="6">NRRL 2769</strain>
    </source>
</reference>
<name>A0A9P6SSX7_9FUNG</name>
<feature type="non-terminal residue" evidence="6">
    <location>
        <position position="1"/>
    </location>
</feature>